<reference evidence="1 2" key="1">
    <citation type="journal article" date="2016" name="Proc. Natl. Acad. Sci. U.S.A.">
        <title>Comparative genomics of biotechnologically important yeasts.</title>
        <authorList>
            <person name="Riley R."/>
            <person name="Haridas S."/>
            <person name="Wolfe K.H."/>
            <person name="Lopes M.R."/>
            <person name="Hittinger C.T."/>
            <person name="Goeker M."/>
            <person name="Salamov A.A."/>
            <person name="Wisecaver J.H."/>
            <person name="Long T.M."/>
            <person name="Calvey C.H."/>
            <person name="Aerts A.L."/>
            <person name="Barry K.W."/>
            <person name="Choi C."/>
            <person name="Clum A."/>
            <person name="Coughlan A.Y."/>
            <person name="Deshpande S."/>
            <person name="Douglass A.P."/>
            <person name="Hanson S.J."/>
            <person name="Klenk H.-P."/>
            <person name="LaButti K.M."/>
            <person name="Lapidus A."/>
            <person name="Lindquist E.A."/>
            <person name="Lipzen A.M."/>
            <person name="Meier-Kolthoff J.P."/>
            <person name="Ohm R.A."/>
            <person name="Otillar R.P."/>
            <person name="Pangilinan J.L."/>
            <person name="Peng Y."/>
            <person name="Rokas A."/>
            <person name="Rosa C.A."/>
            <person name="Scheuner C."/>
            <person name="Sibirny A.A."/>
            <person name="Slot J.C."/>
            <person name="Stielow J.B."/>
            <person name="Sun H."/>
            <person name="Kurtzman C.P."/>
            <person name="Blackwell M."/>
            <person name="Grigoriev I.V."/>
            <person name="Jeffries T.W."/>
        </authorList>
    </citation>
    <scope>NUCLEOTIDE SEQUENCE [LARGE SCALE GENOMIC DNA]</scope>
    <source>
        <strain evidence="1 2">NRRL Y-11557</strain>
    </source>
</reference>
<evidence type="ECO:0000313" key="2">
    <source>
        <dbReference type="Proteomes" id="UP000094385"/>
    </source>
</evidence>
<keyword evidence="2" id="KW-1185">Reference proteome</keyword>
<accession>A0A1E3PW25</accession>
<dbReference type="Proteomes" id="UP000094385">
    <property type="component" value="Unassembled WGS sequence"/>
</dbReference>
<sequence>MSKEKSQVTDENQASDYDTAVSLLKRNPPEQRLDFQLPYSEFLRLEATWSMIKSKAKITEDARYPYLAYNSLTDTVTVVTVPRELHEVAAVELRREIMNSVNRYLSIHNPDAIGTIVDSGSTKRKYGRGHYARSSKQSDGSFKYNDTIMVVVEVGCSQKYDALCRDKRLWMDGYGAKVCILVRFEESPRFRNPSSPMDCTNDLVAERRTMMQHVNETGQSHYGPISYRGHKWVGTLKVARIEVWRANSCKEYTLIEDGTPRDSLPNSIGLDISDFYPDDEWQLAGIEHGDITIDSAVYVKFLKTAVVNMAVDRFADFIGRQR</sequence>
<gene>
    <name evidence="1" type="ORF">LIPSTDRAFT_75715</name>
</gene>
<dbReference type="EMBL" id="KV454303">
    <property type="protein sequence ID" value="ODQ69488.1"/>
    <property type="molecule type" value="Genomic_DNA"/>
</dbReference>
<proteinExistence type="predicted"/>
<protein>
    <submittedName>
        <fullName evidence="1">Uncharacterized protein</fullName>
    </submittedName>
</protein>
<evidence type="ECO:0000313" key="1">
    <source>
        <dbReference type="EMBL" id="ODQ69488.1"/>
    </source>
</evidence>
<dbReference type="AlphaFoldDB" id="A0A1E3PW25"/>
<dbReference type="OrthoDB" id="10415359at2759"/>
<organism evidence="1 2">
    <name type="scientific">Lipomyces starkeyi NRRL Y-11557</name>
    <dbReference type="NCBI Taxonomy" id="675824"/>
    <lineage>
        <taxon>Eukaryota</taxon>
        <taxon>Fungi</taxon>
        <taxon>Dikarya</taxon>
        <taxon>Ascomycota</taxon>
        <taxon>Saccharomycotina</taxon>
        <taxon>Lipomycetes</taxon>
        <taxon>Lipomycetales</taxon>
        <taxon>Lipomycetaceae</taxon>
        <taxon>Lipomyces</taxon>
    </lineage>
</organism>
<name>A0A1E3PW25_LIPST</name>